<dbReference type="Gene3D" id="2.70.98.10">
    <property type="match status" value="2"/>
</dbReference>
<dbReference type="PANTHER" id="PTHR10091">
    <property type="entry name" value="ALDOSE-1-EPIMERASE"/>
    <property type="match status" value="1"/>
</dbReference>
<organism evidence="2 3">
    <name type="scientific">Mortierella alpina</name>
    <name type="common">Oleaginous fungus</name>
    <name type="synonym">Mortierella renispora</name>
    <dbReference type="NCBI Taxonomy" id="64518"/>
    <lineage>
        <taxon>Eukaryota</taxon>
        <taxon>Fungi</taxon>
        <taxon>Fungi incertae sedis</taxon>
        <taxon>Mucoromycota</taxon>
        <taxon>Mortierellomycotina</taxon>
        <taxon>Mortierellomycetes</taxon>
        <taxon>Mortierellales</taxon>
        <taxon>Mortierellaceae</taxon>
        <taxon>Mortierella</taxon>
    </lineage>
</organism>
<dbReference type="GO" id="GO:0004034">
    <property type="term" value="F:aldose 1-epimerase activity"/>
    <property type="evidence" value="ECO:0007669"/>
    <property type="project" value="TreeGrafter"/>
</dbReference>
<dbReference type="GO" id="GO:0033499">
    <property type="term" value="P:galactose catabolic process via UDP-galactose, Leloir pathway"/>
    <property type="evidence" value="ECO:0007669"/>
    <property type="project" value="TreeGrafter"/>
</dbReference>
<feature type="compositionally biased region" description="Polar residues" evidence="1">
    <location>
        <begin position="115"/>
        <end position="144"/>
    </location>
</feature>
<dbReference type="Proteomes" id="UP000738359">
    <property type="component" value="Unassembled WGS sequence"/>
</dbReference>
<feature type="compositionally biased region" description="Basic and acidic residues" evidence="1">
    <location>
        <begin position="297"/>
        <end position="308"/>
    </location>
</feature>
<dbReference type="EMBL" id="JAAAHY010000511">
    <property type="protein sequence ID" value="KAF9962934.1"/>
    <property type="molecule type" value="Genomic_DNA"/>
</dbReference>
<comment type="caution">
    <text evidence="2">The sequence shown here is derived from an EMBL/GenBank/DDBJ whole genome shotgun (WGS) entry which is preliminary data.</text>
</comment>
<dbReference type="PROSITE" id="PS00545">
    <property type="entry name" value="ALDOSE_1_EPIMERASE"/>
    <property type="match status" value="1"/>
</dbReference>
<feature type="region of interest" description="Disordered" evidence="1">
    <location>
        <begin position="115"/>
        <end position="155"/>
    </location>
</feature>
<proteinExistence type="predicted"/>
<dbReference type="InterPro" id="IPR008183">
    <property type="entry name" value="Aldose_1/G6P_1-epimerase"/>
</dbReference>
<dbReference type="GO" id="GO:0006006">
    <property type="term" value="P:glucose metabolic process"/>
    <property type="evidence" value="ECO:0007669"/>
    <property type="project" value="TreeGrafter"/>
</dbReference>
<reference evidence="2" key="1">
    <citation type="journal article" date="2020" name="Fungal Divers.">
        <title>Resolving the Mortierellaceae phylogeny through synthesis of multi-gene phylogenetics and phylogenomics.</title>
        <authorList>
            <person name="Vandepol N."/>
            <person name="Liber J."/>
            <person name="Desiro A."/>
            <person name="Na H."/>
            <person name="Kennedy M."/>
            <person name="Barry K."/>
            <person name="Grigoriev I.V."/>
            <person name="Miller A.N."/>
            <person name="O'Donnell K."/>
            <person name="Stajich J.E."/>
            <person name="Bonito G."/>
        </authorList>
    </citation>
    <scope>NUCLEOTIDE SEQUENCE</scope>
    <source>
        <strain evidence="2">CK1249</strain>
    </source>
</reference>
<gene>
    <name evidence="2" type="ORF">BGZ70_007783</name>
</gene>
<dbReference type="InterPro" id="IPR014718">
    <property type="entry name" value="GH-type_carb-bd"/>
</dbReference>
<dbReference type="GO" id="GO:0030246">
    <property type="term" value="F:carbohydrate binding"/>
    <property type="evidence" value="ECO:0007669"/>
    <property type="project" value="InterPro"/>
</dbReference>
<keyword evidence="3" id="KW-1185">Reference proteome</keyword>
<dbReference type="InterPro" id="IPR011013">
    <property type="entry name" value="Gal_mutarotase_sf_dom"/>
</dbReference>
<name>A0A9P6J518_MORAP</name>
<feature type="compositionally biased region" description="Low complexity" evidence="1">
    <location>
        <begin position="145"/>
        <end position="155"/>
    </location>
</feature>
<dbReference type="PANTHER" id="PTHR10091:SF0">
    <property type="entry name" value="GALACTOSE MUTAROTASE"/>
    <property type="match status" value="1"/>
</dbReference>
<dbReference type="OrthoDB" id="274691at2759"/>
<dbReference type="SUPFAM" id="SSF74650">
    <property type="entry name" value="Galactose mutarotase-like"/>
    <property type="match status" value="2"/>
</dbReference>
<dbReference type="AlphaFoldDB" id="A0A9P6J518"/>
<dbReference type="Pfam" id="PF01263">
    <property type="entry name" value="Aldose_epim"/>
    <property type="match status" value="2"/>
</dbReference>
<protein>
    <submittedName>
        <fullName evidence="2">Uncharacterized protein</fullName>
    </submittedName>
</protein>
<accession>A0A9P6J518</accession>
<evidence type="ECO:0000313" key="2">
    <source>
        <dbReference type="EMBL" id="KAF9962934.1"/>
    </source>
</evidence>
<feature type="region of interest" description="Disordered" evidence="1">
    <location>
        <begin position="297"/>
        <end position="338"/>
    </location>
</feature>
<sequence length="338" mass="36846">MPVKTTTLATEPVLVQQHELVVTLANPTSSDQKSPARACAFSAILLTYGATLTHLRYPDRWNQPQDVVLGFDHWEDYIAQAKPGELNPYFGAIIGRTASRIGHASFALQSTYVPGSAHGAQQDQDAQSVSESTGSPHSPGTTKPQIQTQNQAQARYQQYEPKHTLDISNGVDCHHGGPVGFDKQHWTTVDVQQEDPSVTLQLISPHGQNGYPGRLVTRVQYRLTRLGELSIEYWAELQAEGGEIETGDDATAQKVLDLHSTIVSLTNHTYWNLDGVLNPTDSSAEKETEIILEALIKDDAPKEHEQEQRGGGGGGGCRATKSPLGQEPHSLASFSRSH</sequence>
<evidence type="ECO:0000313" key="3">
    <source>
        <dbReference type="Proteomes" id="UP000738359"/>
    </source>
</evidence>
<dbReference type="InterPro" id="IPR018052">
    <property type="entry name" value="Ald1_epimerase_CS"/>
</dbReference>
<evidence type="ECO:0000256" key="1">
    <source>
        <dbReference type="SAM" id="MobiDB-lite"/>
    </source>
</evidence>